<accession>A0A9D3ZJX2</accession>
<dbReference type="PANTHER" id="PTHR33710:SF77">
    <property type="entry name" value="DNASE I-LIKE SUPERFAMILY PROTEIN"/>
    <property type="match status" value="1"/>
</dbReference>
<sequence>MLEIGDHINDLRQLGMNLTVLLEQAINRFVRRLEPGEQIETRVSAFKEKCVIKKIGLPNSPKVEPNGFLKRVWILWKDIVDVIVGVNNFQFVHLKVKFSYLHDWALFTGIYRSPWVADITDAIAVINRGSLFECPDRALCNYQWDNLVPNSMVYHIHKIKFDHHPLAIHFGQYKTLKAPRPFRFLSSWLSHSDFGRFVNETWSNGEHLKGRLLPLNYFCSLDPEVCVVPYKILSKCVSTSTMQVLWNGRFTDEFKPTRGMKIVVFPFFVQLNSFRVKFSLAV</sequence>
<reference evidence="1 2" key="1">
    <citation type="journal article" date="2021" name="Plant Biotechnol. J.">
        <title>Multi-omics assisted identification of the key and species-specific regulatory components of drought-tolerant mechanisms in Gossypium stocksii.</title>
        <authorList>
            <person name="Yu D."/>
            <person name="Ke L."/>
            <person name="Zhang D."/>
            <person name="Wu Y."/>
            <person name="Sun Y."/>
            <person name="Mei J."/>
            <person name="Sun J."/>
            <person name="Sun Y."/>
        </authorList>
    </citation>
    <scope>NUCLEOTIDE SEQUENCE [LARGE SCALE GENOMIC DNA]</scope>
    <source>
        <strain evidence="2">cv. E1</strain>
        <tissue evidence="1">Leaf</tissue>
    </source>
</reference>
<evidence type="ECO:0000313" key="1">
    <source>
        <dbReference type="EMBL" id="KAH1040181.1"/>
    </source>
</evidence>
<dbReference type="OrthoDB" id="983824at2759"/>
<proteinExistence type="predicted"/>
<protein>
    <submittedName>
        <fullName evidence="1">Uncharacterized protein</fullName>
    </submittedName>
</protein>
<evidence type="ECO:0000313" key="2">
    <source>
        <dbReference type="Proteomes" id="UP000828251"/>
    </source>
</evidence>
<comment type="caution">
    <text evidence="1">The sequence shown here is derived from an EMBL/GenBank/DDBJ whole genome shotgun (WGS) entry which is preliminary data.</text>
</comment>
<dbReference type="Proteomes" id="UP000828251">
    <property type="component" value="Unassembled WGS sequence"/>
</dbReference>
<dbReference type="PANTHER" id="PTHR33710">
    <property type="entry name" value="BNAC02G09200D PROTEIN"/>
    <property type="match status" value="1"/>
</dbReference>
<dbReference type="AlphaFoldDB" id="A0A9D3ZJX2"/>
<gene>
    <name evidence="1" type="ORF">J1N35_041924</name>
</gene>
<dbReference type="EMBL" id="JAIQCV010000012">
    <property type="protein sequence ID" value="KAH1040181.1"/>
    <property type="molecule type" value="Genomic_DNA"/>
</dbReference>
<keyword evidence="2" id="KW-1185">Reference proteome</keyword>
<name>A0A9D3ZJX2_9ROSI</name>
<organism evidence="1 2">
    <name type="scientific">Gossypium stocksii</name>
    <dbReference type="NCBI Taxonomy" id="47602"/>
    <lineage>
        <taxon>Eukaryota</taxon>
        <taxon>Viridiplantae</taxon>
        <taxon>Streptophyta</taxon>
        <taxon>Embryophyta</taxon>
        <taxon>Tracheophyta</taxon>
        <taxon>Spermatophyta</taxon>
        <taxon>Magnoliopsida</taxon>
        <taxon>eudicotyledons</taxon>
        <taxon>Gunneridae</taxon>
        <taxon>Pentapetalae</taxon>
        <taxon>rosids</taxon>
        <taxon>malvids</taxon>
        <taxon>Malvales</taxon>
        <taxon>Malvaceae</taxon>
        <taxon>Malvoideae</taxon>
        <taxon>Gossypium</taxon>
    </lineage>
</organism>